<dbReference type="AlphaFoldDB" id="A0AAD5R577"/>
<reference evidence="2" key="1">
    <citation type="submission" date="2021-06" db="EMBL/GenBank/DDBJ databases">
        <title>Parelaphostrongylus tenuis whole genome reference sequence.</title>
        <authorList>
            <person name="Garwood T.J."/>
            <person name="Larsen P.A."/>
            <person name="Fountain-Jones N.M."/>
            <person name="Garbe J.R."/>
            <person name="Macchietto M.G."/>
            <person name="Kania S.A."/>
            <person name="Gerhold R.W."/>
            <person name="Richards J.E."/>
            <person name="Wolf T.M."/>
        </authorList>
    </citation>
    <scope>NUCLEOTIDE SEQUENCE</scope>
    <source>
        <strain evidence="2">MNPRO001-30</strain>
        <tissue evidence="2">Meninges</tissue>
    </source>
</reference>
<evidence type="ECO:0000313" key="3">
    <source>
        <dbReference type="Proteomes" id="UP001196413"/>
    </source>
</evidence>
<evidence type="ECO:0000256" key="1">
    <source>
        <dbReference type="SAM" id="MobiDB-lite"/>
    </source>
</evidence>
<proteinExistence type="predicted"/>
<evidence type="ECO:0000313" key="2">
    <source>
        <dbReference type="EMBL" id="KAJ1369766.1"/>
    </source>
</evidence>
<feature type="compositionally biased region" description="Basic and acidic residues" evidence="1">
    <location>
        <begin position="43"/>
        <end position="57"/>
    </location>
</feature>
<name>A0AAD5R577_PARTN</name>
<protein>
    <submittedName>
        <fullName evidence="2">Uncharacterized protein</fullName>
    </submittedName>
</protein>
<comment type="caution">
    <text evidence="2">The sequence shown here is derived from an EMBL/GenBank/DDBJ whole genome shotgun (WGS) entry which is preliminary data.</text>
</comment>
<dbReference type="Proteomes" id="UP001196413">
    <property type="component" value="Unassembled WGS sequence"/>
</dbReference>
<keyword evidence="3" id="KW-1185">Reference proteome</keyword>
<feature type="region of interest" description="Disordered" evidence="1">
    <location>
        <begin position="43"/>
        <end position="76"/>
    </location>
</feature>
<sequence length="88" mass="10041">MLHEYKLGSINADAACRIKKAWSYRTAAESTVRERFREFKDVNEELTDRPRSGHPTELDDEDLLSGLENQPSSCCKSRDRLSINLGIV</sequence>
<gene>
    <name evidence="2" type="ORF">KIN20_031323</name>
</gene>
<organism evidence="2 3">
    <name type="scientific">Parelaphostrongylus tenuis</name>
    <name type="common">Meningeal worm</name>
    <dbReference type="NCBI Taxonomy" id="148309"/>
    <lineage>
        <taxon>Eukaryota</taxon>
        <taxon>Metazoa</taxon>
        <taxon>Ecdysozoa</taxon>
        <taxon>Nematoda</taxon>
        <taxon>Chromadorea</taxon>
        <taxon>Rhabditida</taxon>
        <taxon>Rhabditina</taxon>
        <taxon>Rhabditomorpha</taxon>
        <taxon>Strongyloidea</taxon>
        <taxon>Metastrongylidae</taxon>
        <taxon>Parelaphostrongylus</taxon>
    </lineage>
</organism>
<accession>A0AAD5R577</accession>
<dbReference type="EMBL" id="JAHQIW010006678">
    <property type="protein sequence ID" value="KAJ1369766.1"/>
    <property type="molecule type" value="Genomic_DNA"/>
</dbReference>